<feature type="transmembrane region" description="Helical" evidence="2">
    <location>
        <begin position="162"/>
        <end position="181"/>
    </location>
</feature>
<feature type="transmembrane region" description="Helical" evidence="2">
    <location>
        <begin position="239"/>
        <end position="257"/>
    </location>
</feature>
<feature type="transmembrane region" description="Helical" evidence="2">
    <location>
        <begin position="287"/>
        <end position="307"/>
    </location>
</feature>
<protein>
    <recommendedName>
        <fullName evidence="5">DUF2157 domain-containing protein</fullName>
    </recommendedName>
</protein>
<evidence type="ECO:0000256" key="2">
    <source>
        <dbReference type="SAM" id="Phobius"/>
    </source>
</evidence>
<keyword evidence="4" id="KW-1185">Reference proteome</keyword>
<proteinExistence type="predicted"/>
<organism evidence="3 4">
    <name type="scientific">Dialister hominis</name>
    <dbReference type="NCBI Taxonomy" id="2582419"/>
    <lineage>
        <taxon>Bacteria</taxon>
        <taxon>Bacillati</taxon>
        <taxon>Bacillota</taxon>
        <taxon>Negativicutes</taxon>
        <taxon>Veillonellales</taxon>
        <taxon>Veillonellaceae</taxon>
        <taxon>Dialister</taxon>
    </lineage>
</organism>
<feature type="transmembrane region" description="Helical" evidence="2">
    <location>
        <begin position="398"/>
        <end position="416"/>
    </location>
</feature>
<feature type="transmembrane region" description="Helical" evidence="2">
    <location>
        <begin position="264"/>
        <end position="281"/>
    </location>
</feature>
<dbReference type="GeneID" id="92715421"/>
<sequence length="503" mass="55298">MTNRQWLKQEINQWVDDGVITDEEGKELSARYKHAGPYPYREAFFFLAAVCILGGLFFLGAGLWNGLTQDQRFLLAMGPLLVSFLLMLAVVLVDKKIPDPDVTEPDYRGTFLSDEILGFGGVSDSDAFESVDKIGKKAGLMAKIASGTRTVPAKTWHHRVPAFIREAAATLHGFCLLGAFWMVSDSFQLSSDMYSGLALCALLLLLMCIVTSSEGLGILYMACSVGIFYTAPERGWPEIVSWIFMMIALLLMARMLYERRDKALVLFSWGWAVGILLLIFWSAGNMLWQTLFFSLAAALTWMAGGEFRAYGIGAQAMRFFGGVAVFAVLLEGAYGAVWQNISGSFFLWAVFIFFLVIDAILLFRMGTKAEWLSILAGLTPFIMGLAAIAAIFDPAGAFPPMIVSVYTGVLAIGVILRGYQMDRPAQQWSGFLLLCGGGAIRVIDSALSYGERGAFFIAAGLLSAFICYILYLPGKKKRKKKVKARPSAPLAEQEGKEDESHDK</sequence>
<reference evidence="4" key="1">
    <citation type="submission" date="2019-05" db="EMBL/GenBank/DDBJ databases">
        <title>Complete genome sequencing of Dialister sp. strain 5BBH33.</title>
        <authorList>
            <person name="Sakamoto M."/>
            <person name="Murakami T."/>
            <person name="Mori H."/>
        </authorList>
    </citation>
    <scope>NUCLEOTIDE SEQUENCE [LARGE SCALE GENOMIC DNA]</scope>
    <source>
        <strain evidence="4">5BBH33</strain>
    </source>
</reference>
<name>A0A8D5A515_9FIRM</name>
<feature type="transmembrane region" description="Helical" evidence="2">
    <location>
        <begin position="43"/>
        <end position="67"/>
    </location>
</feature>
<evidence type="ECO:0000256" key="1">
    <source>
        <dbReference type="SAM" id="MobiDB-lite"/>
    </source>
</evidence>
<dbReference type="KEGG" id="dho:Dia5BBH33_02010"/>
<dbReference type="OrthoDB" id="1633784at2"/>
<gene>
    <name evidence="3" type="ORF">Dia5BBH33_02010</name>
</gene>
<keyword evidence="2" id="KW-0472">Membrane</keyword>
<feature type="transmembrane region" description="Helical" evidence="2">
    <location>
        <begin position="453"/>
        <end position="471"/>
    </location>
</feature>
<feature type="transmembrane region" description="Helical" evidence="2">
    <location>
        <begin position="193"/>
        <end position="210"/>
    </location>
</feature>
<evidence type="ECO:0000313" key="3">
    <source>
        <dbReference type="EMBL" id="BBK24266.1"/>
    </source>
</evidence>
<dbReference type="Proteomes" id="UP000320585">
    <property type="component" value="Chromosome"/>
</dbReference>
<dbReference type="RefSeq" id="WP_143332178.1">
    <property type="nucleotide sequence ID" value="NZ_AP019697.1"/>
</dbReference>
<feature type="transmembrane region" description="Helical" evidence="2">
    <location>
        <begin position="371"/>
        <end position="392"/>
    </location>
</feature>
<keyword evidence="2" id="KW-1133">Transmembrane helix</keyword>
<feature type="transmembrane region" description="Helical" evidence="2">
    <location>
        <begin position="319"/>
        <end position="339"/>
    </location>
</feature>
<keyword evidence="2" id="KW-0812">Transmembrane</keyword>
<feature type="region of interest" description="Disordered" evidence="1">
    <location>
        <begin position="476"/>
        <end position="503"/>
    </location>
</feature>
<evidence type="ECO:0008006" key="5">
    <source>
        <dbReference type="Google" id="ProtNLM"/>
    </source>
</evidence>
<feature type="transmembrane region" description="Helical" evidence="2">
    <location>
        <begin position="73"/>
        <end position="93"/>
    </location>
</feature>
<evidence type="ECO:0000313" key="4">
    <source>
        <dbReference type="Proteomes" id="UP000320585"/>
    </source>
</evidence>
<feature type="transmembrane region" description="Helical" evidence="2">
    <location>
        <begin position="345"/>
        <end position="364"/>
    </location>
</feature>
<accession>A0A8D5A515</accession>
<feature type="transmembrane region" description="Helical" evidence="2">
    <location>
        <begin position="428"/>
        <end position="447"/>
    </location>
</feature>
<dbReference type="EMBL" id="AP019697">
    <property type="protein sequence ID" value="BBK24266.1"/>
    <property type="molecule type" value="Genomic_DNA"/>
</dbReference>
<dbReference type="AlphaFoldDB" id="A0A8D5A515"/>